<dbReference type="RefSeq" id="WP_202997221.1">
    <property type="nucleotide sequence ID" value="NZ_JAENHO010000014.1"/>
</dbReference>
<accession>A0ABS1W1B6</accession>
<organism evidence="2 3">
    <name type="scientific">Paractinoplanes lichenicola</name>
    <dbReference type="NCBI Taxonomy" id="2802976"/>
    <lineage>
        <taxon>Bacteria</taxon>
        <taxon>Bacillati</taxon>
        <taxon>Actinomycetota</taxon>
        <taxon>Actinomycetes</taxon>
        <taxon>Micromonosporales</taxon>
        <taxon>Micromonosporaceae</taxon>
        <taxon>Paractinoplanes</taxon>
    </lineage>
</organism>
<evidence type="ECO:0008006" key="4">
    <source>
        <dbReference type="Google" id="ProtNLM"/>
    </source>
</evidence>
<evidence type="ECO:0000256" key="1">
    <source>
        <dbReference type="SAM" id="MobiDB-lite"/>
    </source>
</evidence>
<proteinExistence type="predicted"/>
<protein>
    <recommendedName>
        <fullName evidence="4">DUF4367 domain-containing protein</fullName>
    </recommendedName>
</protein>
<dbReference type="Proteomes" id="UP000598996">
    <property type="component" value="Unassembled WGS sequence"/>
</dbReference>
<reference evidence="2 3" key="1">
    <citation type="submission" date="2021-01" db="EMBL/GenBank/DDBJ databases">
        <title>Actinoplanes sp. nov. LDG1-01 isolated from lichen.</title>
        <authorList>
            <person name="Saeng-In P."/>
            <person name="Phongsopitanun W."/>
            <person name="Kanchanasin P."/>
            <person name="Yuki M."/>
            <person name="Kudo T."/>
            <person name="Ohkuma M."/>
            <person name="Tanasupawat S."/>
        </authorList>
    </citation>
    <scope>NUCLEOTIDE SEQUENCE [LARGE SCALE GENOMIC DNA]</scope>
    <source>
        <strain evidence="2 3">LDG1-01</strain>
    </source>
</reference>
<gene>
    <name evidence="2" type="ORF">JKJ07_40035</name>
</gene>
<dbReference type="EMBL" id="JAENHO010000014">
    <property type="protein sequence ID" value="MBL7260502.1"/>
    <property type="molecule type" value="Genomic_DNA"/>
</dbReference>
<name>A0ABS1W1B6_9ACTN</name>
<keyword evidence="3" id="KW-1185">Reference proteome</keyword>
<comment type="caution">
    <text evidence="2">The sequence shown here is derived from an EMBL/GenBank/DDBJ whole genome shotgun (WGS) entry which is preliminary data.</text>
</comment>
<sequence>MPEPHDDLIAELRELDPFLAVPEAADQRATVRSRLSVPVRPQRRWRLWLASALAAVTVAVIAVEPARATVVDAVAQVLRVAGIEVRRQASPPRESPSPLPSTGGVTLEQARQRAPFTVKLPATLGPPERVELADPDDNGVPRVVSAVYRGGTVRFDQFAGSAGVFFKQAPDAEWVDLGPGMSIWLPKQHTLTYVDRAGLERTATARLATPTLIWERDAVTYRLEGFTSLEPAKATALSLS</sequence>
<evidence type="ECO:0000313" key="3">
    <source>
        <dbReference type="Proteomes" id="UP000598996"/>
    </source>
</evidence>
<evidence type="ECO:0000313" key="2">
    <source>
        <dbReference type="EMBL" id="MBL7260502.1"/>
    </source>
</evidence>
<feature type="region of interest" description="Disordered" evidence="1">
    <location>
        <begin position="87"/>
        <end position="106"/>
    </location>
</feature>